<dbReference type="OMA" id="FMARCIV"/>
<proteinExistence type="predicted"/>
<name>V4KIK2_EUTSA</name>
<dbReference type="KEGG" id="eus:EUTSA_v10011651mg"/>
<dbReference type="Gramene" id="ESQ30999">
    <property type="protein sequence ID" value="ESQ30999"/>
    <property type="gene ID" value="EUTSA_v10011651mg"/>
</dbReference>
<keyword evidence="2" id="KW-1185">Reference proteome</keyword>
<dbReference type="EMBL" id="KI517809">
    <property type="protein sequence ID" value="ESQ30999.1"/>
    <property type="molecule type" value="Genomic_DNA"/>
</dbReference>
<accession>V4KIK2</accession>
<organism evidence="1 2">
    <name type="scientific">Eutrema salsugineum</name>
    <name type="common">Saltwater cress</name>
    <name type="synonym">Sisymbrium salsugineum</name>
    <dbReference type="NCBI Taxonomy" id="72664"/>
    <lineage>
        <taxon>Eukaryota</taxon>
        <taxon>Viridiplantae</taxon>
        <taxon>Streptophyta</taxon>
        <taxon>Embryophyta</taxon>
        <taxon>Tracheophyta</taxon>
        <taxon>Spermatophyta</taxon>
        <taxon>Magnoliopsida</taxon>
        <taxon>eudicotyledons</taxon>
        <taxon>Gunneridae</taxon>
        <taxon>Pentapetalae</taxon>
        <taxon>rosids</taxon>
        <taxon>malvids</taxon>
        <taxon>Brassicales</taxon>
        <taxon>Brassicaceae</taxon>
        <taxon>Eutremeae</taxon>
        <taxon>Eutrema</taxon>
    </lineage>
</organism>
<sequence>MIHFLRLRRLHGRNRRVAGHFSLRSVGIRNLLVDIPRTRRRRKGEADDEGNHQNMTGHNAIEVTKTVLEVADVAWTAVETYHHHHHHSDESHESTDSITDPRDRELEALRRENRRLRTLLEANLKLFETLAESAALSHDCPSDLYARIISMVTSRDFLARLESLRQALSNGTHNQFPFKEPSEDDVQTVEVLIEIDHQEPSWWVLVTDDMIPSNVEEKSAIDNDHYIVVNEEHVVDAVAHFLAKCIMSNPKAKILKPEELQKVLVQEVSALSKVGKIVDIWHAGKMFYTFSSWGLAFGGLYQARGALKIAAKGVHATSKVVLRAL</sequence>
<reference evidence="1 2" key="1">
    <citation type="journal article" date="2013" name="Front. Plant Sci.">
        <title>The Reference Genome of the Halophytic Plant Eutrema salsugineum.</title>
        <authorList>
            <person name="Yang R."/>
            <person name="Jarvis D.E."/>
            <person name="Chen H."/>
            <person name="Beilstein M.A."/>
            <person name="Grimwood J."/>
            <person name="Jenkins J."/>
            <person name="Shu S."/>
            <person name="Prochnik S."/>
            <person name="Xin M."/>
            <person name="Ma C."/>
            <person name="Schmutz J."/>
            <person name="Wing R.A."/>
            <person name="Mitchell-Olds T."/>
            <person name="Schumaker K.S."/>
            <person name="Wang X."/>
        </authorList>
    </citation>
    <scope>NUCLEOTIDE SEQUENCE [LARGE SCALE GENOMIC DNA]</scope>
</reference>
<dbReference type="PANTHER" id="PTHR33874:SF4">
    <property type="entry name" value="EXPRESSED PROTEIN"/>
    <property type="match status" value="1"/>
</dbReference>
<dbReference type="Proteomes" id="UP000030689">
    <property type="component" value="Unassembled WGS sequence"/>
</dbReference>
<dbReference type="PANTHER" id="PTHR33874">
    <property type="entry name" value="RING FINGER PROTEIN"/>
    <property type="match status" value="1"/>
</dbReference>
<dbReference type="eggNOG" id="ENOG502QPYJ">
    <property type="taxonomic scope" value="Eukaryota"/>
</dbReference>
<dbReference type="STRING" id="72664.V4KIK2"/>
<protein>
    <submittedName>
        <fullName evidence="1">Uncharacterized protein</fullName>
    </submittedName>
</protein>
<evidence type="ECO:0000313" key="1">
    <source>
        <dbReference type="EMBL" id="ESQ30999.1"/>
    </source>
</evidence>
<gene>
    <name evidence="1" type="ORF">EUTSA_v10011651mg</name>
</gene>
<dbReference type="AlphaFoldDB" id="V4KIK2"/>
<evidence type="ECO:0000313" key="2">
    <source>
        <dbReference type="Proteomes" id="UP000030689"/>
    </source>
</evidence>